<dbReference type="SUPFAM" id="SSF46785">
    <property type="entry name" value="Winged helix' DNA-binding domain"/>
    <property type="match status" value="1"/>
</dbReference>
<gene>
    <name evidence="2" type="ORF">C7S18_21735</name>
</gene>
<dbReference type="AlphaFoldDB" id="A0A2P1PXU6"/>
<dbReference type="InterPro" id="IPR052509">
    <property type="entry name" value="Metal_resp_DNA-bind_regulator"/>
</dbReference>
<reference evidence="2 3" key="2">
    <citation type="submission" date="2018-03" db="EMBL/GenBank/DDBJ databases">
        <authorList>
            <person name="Keele B.F."/>
        </authorList>
    </citation>
    <scope>NUCLEOTIDE SEQUENCE [LARGE SCALE GENOMIC DNA]</scope>
    <source>
        <strain evidence="2 3">D13</strain>
    </source>
</reference>
<dbReference type="RefSeq" id="WP_106893551.1">
    <property type="nucleotide sequence ID" value="NZ_CP027860.1"/>
</dbReference>
<feature type="domain" description="Transcription regulator PadR N-terminal" evidence="1">
    <location>
        <begin position="15"/>
        <end position="88"/>
    </location>
</feature>
<dbReference type="OrthoDB" id="3186544at2"/>
<dbReference type="Gene3D" id="1.10.10.10">
    <property type="entry name" value="Winged helix-like DNA-binding domain superfamily/Winged helix DNA-binding domain"/>
    <property type="match status" value="1"/>
</dbReference>
<dbReference type="InterPro" id="IPR036390">
    <property type="entry name" value="WH_DNA-bd_sf"/>
</dbReference>
<reference evidence="2 3" key="1">
    <citation type="submission" date="2018-03" db="EMBL/GenBank/DDBJ databases">
        <title>Ahniella affigens gen. nov., sp. nov., a gammaproteobacterium isolated from sandy soil near a stream.</title>
        <authorList>
            <person name="Ko Y."/>
            <person name="Kim J.-H."/>
        </authorList>
    </citation>
    <scope>NUCLEOTIDE SEQUENCE [LARGE SCALE GENOMIC DNA]</scope>
    <source>
        <strain evidence="2 3">D13</strain>
    </source>
</reference>
<dbReference type="NCBIfam" id="TIGR03433">
    <property type="entry name" value="padR_acidobact"/>
    <property type="match status" value="1"/>
</dbReference>
<dbReference type="InterPro" id="IPR017799">
    <property type="entry name" value="Tscrpt_reg_PadR_acidobac-type"/>
</dbReference>
<dbReference type="Pfam" id="PF03551">
    <property type="entry name" value="PadR"/>
    <property type="match status" value="1"/>
</dbReference>
<evidence type="ECO:0000313" key="3">
    <source>
        <dbReference type="Proteomes" id="UP000241074"/>
    </source>
</evidence>
<sequence>MNFSSVMPGTLDLLVLKSLSLGREHGYGILLRIQRASQDVLQVEQGALYPALARLEAQGLISAEWGVSENNRRAKFYELTRDGKARLKSDTQDWRRFAGALEQVLNTPSLGALT</sequence>
<evidence type="ECO:0000259" key="1">
    <source>
        <dbReference type="Pfam" id="PF03551"/>
    </source>
</evidence>
<dbReference type="KEGG" id="xba:C7S18_21735"/>
<proteinExistence type="predicted"/>
<evidence type="ECO:0000313" key="2">
    <source>
        <dbReference type="EMBL" id="AVP99634.1"/>
    </source>
</evidence>
<dbReference type="PANTHER" id="PTHR33169">
    <property type="entry name" value="PADR-FAMILY TRANSCRIPTIONAL REGULATOR"/>
    <property type="match status" value="1"/>
</dbReference>
<dbReference type="PANTHER" id="PTHR33169:SF14">
    <property type="entry name" value="TRANSCRIPTIONAL REGULATOR RV3488"/>
    <property type="match status" value="1"/>
</dbReference>
<protein>
    <submittedName>
        <fullName evidence="2">PadR family transcriptional regulator</fullName>
    </submittedName>
</protein>
<name>A0A2P1PXU6_9GAMM</name>
<dbReference type="EMBL" id="CP027860">
    <property type="protein sequence ID" value="AVP99634.1"/>
    <property type="molecule type" value="Genomic_DNA"/>
</dbReference>
<dbReference type="InterPro" id="IPR005149">
    <property type="entry name" value="Tscrpt_reg_PadR_N"/>
</dbReference>
<accession>A0A2P1PXU6</accession>
<keyword evidence="3" id="KW-1185">Reference proteome</keyword>
<dbReference type="InterPro" id="IPR036388">
    <property type="entry name" value="WH-like_DNA-bd_sf"/>
</dbReference>
<dbReference type="Proteomes" id="UP000241074">
    <property type="component" value="Chromosome"/>
</dbReference>
<organism evidence="2 3">
    <name type="scientific">Ahniella affigens</name>
    <dbReference type="NCBI Taxonomy" id="2021234"/>
    <lineage>
        <taxon>Bacteria</taxon>
        <taxon>Pseudomonadati</taxon>
        <taxon>Pseudomonadota</taxon>
        <taxon>Gammaproteobacteria</taxon>
        <taxon>Lysobacterales</taxon>
        <taxon>Rhodanobacteraceae</taxon>
        <taxon>Ahniella</taxon>
    </lineage>
</organism>